<comment type="similarity">
    <text evidence="2 13">Belongs to the replication factor A protein 1 family.</text>
</comment>
<feature type="domain" description="CCHC-type" evidence="16">
    <location>
        <begin position="1261"/>
        <end position="1275"/>
    </location>
</feature>
<evidence type="ECO:0000256" key="7">
    <source>
        <dbReference type="ARBA" id="ARBA00022833"/>
    </source>
</evidence>
<dbReference type="GO" id="GO:0003677">
    <property type="term" value="F:DNA binding"/>
    <property type="evidence" value="ECO:0007669"/>
    <property type="project" value="UniProtKB-KW"/>
</dbReference>
<dbReference type="SUPFAM" id="SSF50249">
    <property type="entry name" value="Nucleic acid-binding proteins"/>
    <property type="match status" value="4"/>
</dbReference>
<evidence type="ECO:0000256" key="13">
    <source>
        <dbReference type="RuleBase" id="RU364130"/>
    </source>
</evidence>
<dbReference type="GO" id="GO:0007140">
    <property type="term" value="P:male meiotic nuclear division"/>
    <property type="evidence" value="ECO:0007669"/>
    <property type="project" value="UniProtKB-ARBA"/>
</dbReference>
<evidence type="ECO:0000256" key="15">
    <source>
        <dbReference type="SAM" id="MobiDB-lite"/>
    </source>
</evidence>
<dbReference type="PROSITE" id="PS50158">
    <property type="entry name" value="ZF_CCHC"/>
    <property type="match status" value="3"/>
</dbReference>
<dbReference type="EMBL" id="JBJXBP010000002">
    <property type="protein sequence ID" value="KAL3844416.1"/>
    <property type="molecule type" value="Genomic_DNA"/>
</dbReference>
<protein>
    <recommendedName>
        <fullName evidence="13">Replication protein A subunit</fullName>
    </recommendedName>
</protein>
<comment type="subcellular location">
    <subcellularLocation>
        <location evidence="1 13">Nucleus</location>
    </subcellularLocation>
</comment>
<evidence type="ECO:0000256" key="6">
    <source>
        <dbReference type="ARBA" id="ARBA00022771"/>
    </source>
</evidence>
<evidence type="ECO:0000313" key="18">
    <source>
        <dbReference type="Proteomes" id="UP001634393"/>
    </source>
</evidence>
<feature type="coiled-coil region" evidence="14">
    <location>
        <begin position="394"/>
        <end position="456"/>
    </location>
</feature>
<dbReference type="InterPro" id="IPR004591">
    <property type="entry name" value="Rfa1"/>
</dbReference>
<comment type="subunit">
    <text evidence="13">Heterotrimer of RPA1, RPA2 and RPA3 (canonical replication protein A complex).</text>
</comment>
<evidence type="ECO:0000256" key="9">
    <source>
        <dbReference type="ARBA" id="ARBA00023172"/>
    </source>
</evidence>
<evidence type="ECO:0000256" key="10">
    <source>
        <dbReference type="ARBA" id="ARBA00023204"/>
    </source>
</evidence>
<keyword evidence="11 13" id="KW-0539">Nucleus</keyword>
<keyword evidence="5" id="KW-0227">DNA damage</keyword>
<dbReference type="InterPro" id="IPR007199">
    <property type="entry name" value="Rep_factor-A_N"/>
</dbReference>
<keyword evidence="6 12" id="KW-0863">Zinc-finger</keyword>
<accession>A0ABD3U4R0</accession>
<dbReference type="InterPro" id="IPR036875">
    <property type="entry name" value="Znf_CCHC_sf"/>
</dbReference>
<dbReference type="Pfam" id="PF00098">
    <property type="entry name" value="zf-CCHC"/>
    <property type="match status" value="2"/>
</dbReference>
<dbReference type="CDD" id="cd04474">
    <property type="entry name" value="RPA1_DBD_A"/>
    <property type="match status" value="1"/>
</dbReference>
<keyword evidence="8 13" id="KW-0238">DNA-binding</keyword>
<keyword evidence="7 13" id="KW-0862">Zinc</keyword>
<evidence type="ECO:0000256" key="1">
    <source>
        <dbReference type="ARBA" id="ARBA00004123"/>
    </source>
</evidence>
<dbReference type="Gene3D" id="4.10.60.10">
    <property type="entry name" value="Zinc finger, CCHC-type"/>
    <property type="match status" value="2"/>
</dbReference>
<keyword evidence="10" id="KW-0234">DNA repair</keyword>
<feature type="domain" description="CCHC-type" evidence="16">
    <location>
        <begin position="1219"/>
        <end position="1234"/>
    </location>
</feature>
<dbReference type="InterPro" id="IPR031657">
    <property type="entry name" value="REPA_OB_2"/>
</dbReference>
<reference evidence="17 18" key="1">
    <citation type="submission" date="2024-12" db="EMBL/GenBank/DDBJ databases">
        <title>The unique morphological basis and parallel evolutionary history of personate flowers in Penstemon.</title>
        <authorList>
            <person name="Depatie T.H."/>
            <person name="Wessinger C.A."/>
        </authorList>
    </citation>
    <scope>NUCLEOTIDE SEQUENCE [LARGE SCALE GENOMIC DNA]</scope>
    <source>
        <strain evidence="17">WTNN_2</strain>
        <tissue evidence="17">Leaf</tissue>
    </source>
</reference>
<keyword evidence="14" id="KW-0175">Coiled coil</keyword>
<evidence type="ECO:0000256" key="11">
    <source>
        <dbReference type="ARBA" id="ARBA00023242"/>
    </source>
</evidence>
<dbReference type="InterPro" id="IPR013955">
    <property type="entry name" value="Rep_factor-A_C"/>
</dbReference>
<name>A0ABD3U4R0_9LAMI</name>
<dbReference type="FunFam" id="2.40.50.140:FF:000041">
    <property type="entry name" value="Replication protein A subunit"/>
    <property type="match status" value="1"/>
</dbReference>
<organism evidence="17 18">
    <name type="scientific">Penstemon smallii</name>
    <dbReference type="NCBI Taxonomy" id="265156"/>
    <lineage>
        <taxon>Eukaryota</taxon>
        <taxon>Viridiplantae</taxon>
        <taxon>Streptophyta</taxon>
        <taxon>Embryophyta</taxon>
        <taxon>Tracheophyta</taxon>
        <taxon>Spermatophyta</taxon>
        <taxon>Magnoliopsida</taxon>
        <taxon>eudicotyledons</taxon>
        <taxon>Gunneridae</taxon>
        <taxon>Pentapetalae</taxon>
        <taxon>asterids</taxon>
        <taxon>lamiids</taxon>
        <taxon>Lamiales</taxon>
        <taxon>Plantaginaceae</taxon>
        <taxon>Cheloneae</taxon>
        <taxon>Penstemon</taxon>
    </lineage>
</organism>
<evidence type="ECO:0000256" key="12">
    <source>
        <dbReference type="PROSITE-ProRule" id="PRU00047"/>
    </source>
</evidence>
<dbReference type="Proteomes" id="UP001634393">
    <property type="component" value="Unassembled WGS sequence"/>
</dbReference>
<dbReference type="GO" id="GO:0006310">
    <property type="term" value="P:DNA recombination"/>
    <property type="evidence" value="ECO:0007669"/>
    <property type="project" value="UniProtKB-KW"/>
</dbReference>
<dbReference type="PANTHER" id="PTHR36890">
    <property type="entry name" value="PROTEIN CYCLOPS"/>
    <property type="match status" value="1"/>
</dbReference>
<dbReference type="InterPro" id="IPR040036">
    <property type="entry name" value="CYCLOPS"/>
</dbReference>
<feature type="compositionally biased region" description="Polar residues" evidence="15">
    <location>
        <begin position="52"/>
        <end position="67"/>
    </location>
</feature>
<dbReference type="CDD" id="cd04476">
    <property type="entry name" value="RPA1_DBD_C"/>
    <property type="match status" value="1"/>
</dbReference>
<dbReference type="SUPFAM" id="SSF57756">
    <property type="entry name" value="Retrovirus zinc finger-like domains"/>
    <property type="match status" value="2"/>
</dbReference>
<dbReference type="Pfam" id="PF04057">
    <property type="entry name" value="Rep-A_N"/>
    <property type="match status" value="1"/>
</dbReference>
<proteinExistence type="inferred from homology"/>
<evidence type="ECO:0000256" key="4">
    <source>
        <dbReference type="ARBA" id="ARBA00022723"/>
    </source>
</evidence>
<dbReference type="GO" id="GO:0005634">
    <property type="term" value="C:nucleus"/>
    <property type="evidence" value="ECO:0007669"/>
    <property type="project" value="UniProtKB-SubCell"/>
</dbReference>
<dbReference type="GO" id="GO:0006281">
    <property type="term" value="P:DNA repair"/>
    <property type="evidence" value="ECO:0007669"/>
    <property type="project" value="UniProtKB-KW"/>
</dbReference>
<dbReference type="Pfam" id="PF01336">
    <property type="entry name" value="tRNA_anti-codon"/>
    <property type="match status" value="1"/>
</dbReference>
<dbReference type="PANTHER" id="PTHR36890:SF1">
    <property type="entry name" value="PROTEIN CYCLOPS"/>
    <property type="match status" value="1"/>
</dbReference>
<evidence type="ECO:0000256" key="2">
    <source>
        <dbReference type="ARBA" id="ARBA00005690"/>
    </source>
</evidence>
<keyword evidence="18" id="KW-1185">Reference proteome</keyword>
<keyword evidence="4 13" id="KW-0479">Metal-binding</keyword>
<comment type="function">
    <text evidence="13">Component of the replication protein A complex (RPA) required for DNA recombination, repair and replication. The activity of RPA is mediated by single-stranded DNA binding and protein interactions. Probably involved in repair of double-strand DNA breaks (DSBs) induced by genotoxic stresses.</text>
</comment>
<dbReference type="InterPro" id="IPR001878">
    <property type="entry name" value="Znf_CCHC"/>
</dbReference>
<dbReference type="Gene3D" id="2.40.50.140">
    <property type="entry name" value="Nucleic acid-binding proteins"/>
    <property type="match status" value="4"/>
</dbReference>
<feature type="region of interest" description="Disordered" evidence="15">
    <location>
        <begin position="29"/>
        <end position="69"/>
    </location>
</feature>
<evidence type="ECO:0000256" key="3">
    <source>
        <dbReference type="ARBA" id="ARBA00022705"/>
    </source>
</evidence>
<dbReference type="InterPro" id="IPR047192">
    <property type="entry name" value="Euk_RPA1_DBD_C"/>
</dbReference>
<evidence type="ECO:0000259" key="16">
    <source>
        <dbReference type="PROSITE" id="PS50158"/>
    </source>
</evidence>
<dbReference type="NCBIfam" id="TIGR00617">
    <property type="entry name" value="rpa1"/>
    <property type="match status" value="1"/>
</dbReference>
<comment type="caution">
    <text evidence="17">The sequence shown here is derived from an EMBL/GenBank/DDBJ whole genome shotgun (WGS) entry which is preliminary data.</text>
</comment>
<feature type="compositionally biased region" description="Polar residues" evidence="15">
    <location>
        <begin position="647"/>
        <end position="657"/>
    </location>
</feature>
<dbReference type="GO" id="GO:0008270">
    <property type="term" value="F:zinc ion binding"/>
    <property type="evidence" value="ECO:0007669"/>
    <property type="project" value="UniProtKB-KW"/>
</dbReference>
<evidence type="ECO:0000313" key="17">
    <source>
        <dbReference type="EMBL" id="KAL3844416.1"/>
    </source>
</evidence>
<feature type="region of interest" description="Disordered" evidence="15">
    <location>
        <begin position="572"/>
        <end position="657"/>
    </location>
</feature>
<dbReference type="Pfam" id="PF16900">
    <property type="entry name" value="REPA_OB_2"/>
    <property type="match status" value="1"/>
</dbReference>
<dbReference type="GO" id="GO:0006260">
    <property type="term" value="P:DNA replication"/>
    <property type="evidence" value="ECO:0007669"/>
    <property type="project" value="UniProtKB-KW"/>
</dbReference>
<dbReference type="InterPro" id="IPR004365">
    <property type="entry name" value="NA-bd_OB_tRNA"/>
</dbReference>
<dbReference type="CDD" id="cd04475">
    <property type="entry name" value="RPA1_DBD_B"/>
    <property type="match status" value="1"/>
</dbReference>
<dbReference type="SMART" id="SM00343">
    <property type="entry name" value="ZnF_C2HC"/>
    <property type="match status" value="3"/>
</dbReference>
<evidence type="ECO:0000256" key="14">
    <source>
        <dbReference type="SAM" id="Coils"/>
    </source>
</evidence>
<evidence type="ECO:0000256" key="8">
    <source>
        <dbReference type="ARBA" id="ARBA00023125"/>
    </source>
</evidence>
<feature type="region of interest" description="Disordered" evidence="15">
    <location>
        <begin position="305"/>
        <end position="330"/>
    </location>
</feature>
<evidence type="ECO:0000256" key="5">
    <source>
        <dbReference type="ARBA" id="ARBA00022763"/>
    </source>
</evidence>
<feature type="compositionally biased region" description="Basic and acidic residues" evidence="15">
    <location>
        <begin position="375"/>
        <end position="385"/>
    </location>
</feature>
<keyword evidence="3 13" id="KW-0235">DNA replication</keyword>
<feature type="domain" description="CCHC-type" evidence="16">
    <location>
        <begin position="1304"/>
        <end position="1318"/>
    </location>
</feature>
<dbReference type="Pfam" id="PF08646">
    <property type="entry name" value="Rep_fac-A_C"/>
    <property type="match status" value="1"/>
</dbReference>
<sequence length="1348" mass="147350">MENNGCHSTGIGHRPRQASRMISSELASLTNQTSGVIQKKPNDDVSFPPPTSSSVAADSPNDLTSAGNGIEKGLQATNMFLAKAWFHSSQPMTRSRSSELRRRYVAMQNSQTQIGKEAMHEASANGVNNFKQEPPHSNGYNNISLYENPDQFNAFLSPSNSCSSTFNNPQMGSVDNISSVVSMLKGTLERKKQINQVEKEGIDDTSFGYYSAQEVMYNGSLYQDQIVNVFENQGTYENVSTIGVEENGVLQAIEESLMGPMNQTQQEPSQSESSTAPIVVLNGFDMCDDPCISAQAPSFCESSMNQMRNGLSPEDGSRSKEFKERTYDYSKDDQKRKGGLIRYGSVTSVGSGKIIFSSFAVEKGDPTKKRRVERSRKMAEAKEKSSTPAIPSDMQSILKRCENLEKEVRSLKLNLAFMNRKDSEQTKQIEELEKQNQDLADEKERLLEEIERIISQTISVMAQMNLTEGAIAMLSSGSDAGDVQPVLQVADVRLVSTQNPSSNERYRILLSDGSFTQQGMLATQLNDLVRSQKLQKGSIIKLTQFVCNVIQNRMIVIIVNLEVIAEKCDLVGEPKPYPTKTDGNASSVRKSSTTSQPMNQPAVGVGNPPSYGGAGSATGVSAPRPSLGGGIPVPSSGEDRNAGLHSYGNSYSSNMDPGRYNTANDVPTYPKPEYGSGVSRVPMNNYVRPPQSSYNQPPPMYANRGPVARNEAPPRIIPIAALNPYQGRWTIKARVTSKGELRLYNNARGDGKVFSFDLLDSDGGEIRVTCFNAVADQFYPQIEPGRIYMISKGTLKPAQKNFNHLRNDHEIFLDNSSTVQPCFEDDKSIPQQQFHFRPICDIETLENNSVVDFIGVVTSISPSSSLMRKNGTETQKRTLQLKDMSGRSVELTLWGNFSTAEGQTLQSMCDSGMFPVLAVKSGRVSDFNGKSVGTISNSQLLIEPDFPETHKLKTWFENDGKITPAISISRDSGIIRSDVRKTISQIKDEKLGTSEKPDWITVSATIIFIKVDSFCYTACPIMTGDRQCNKKVIDNGDGKWRCDRCDQIVDECDYRYILQMQIQDHTGLTWVTAFQEGGEEIMGISAKELYNLKHEEQDDEKFAEVVRNVLFTEFLFKLKVKEETFSDEQRVKSTVVKAEKVNLETSTRSLLDLIAKVKEIDSGSLPPKSENVIPTSTAPAMNYIGTNSNVASQVGTYGSRYGGGARLPSTGNGATYMSCNSCGGTGHNSANCPSLMSGPGQSYGSSYVTPGVSAGGASSECYKCHQFGHWARDCPGSSTSNVPSAYGSNNLNPGVSVGGASSECFKCHQTGHWARDCPGGSSVPPAYGSSNVTPGRYGMVPNQRVGGF</sequence>
<keyword evidence="9" id="KW-0233">DNA recombination</keyword>
<dbReference type="CDD" id="cd04477">
    <property type="entry name" value="RPA1N"/>
    <property type="match status" value="1"/>
</dbReference>
<feature type="region of interest" description="Disordered" evidence="15">
    <location>
        <begin position="365"/>
        <end position="389"/>
    </location>
</feature>
<gene>
    <name evidence="17" type="ORF">ACJIZ3_001819</name>
</gene>
<dbReference type="FunFam" id="2.40.50.140:FF:000064">
    <property type="entry name" value="Replication protein A subunit"/>
    <property type="match status" value="1"/>
</dbReference>
<feature type="compositionally biased region" description="Basic and acidic residues" evidence="15">
    <location>
        <begin position="315"/>
        <end position="330"/>
    </location>
</feature>
<dbReference type="FunFam" id="2.40.50.140:FF:000117">
    <property type="entry name" value="Replication protein A subunit"/>
    <property type="match status" value="1"/>
</dbReference>
<dbReference type="FunFam" id="2.40.50.140:FF:000090">
    <property type="entry name" value="Replication protein A subunit"/>
    <property type="match status" value="1"/>
</dbReference>
<dbReference type="InterPro" id="IPR012340">
    <property type="entry name" value="NA-bd_OB-fold"/>
</dbReference>
<feature type="compositionally biased region" description="Polar residues" evidence="15">
    <location>
        <begin position="581"/>
        <end position="599"/>
    </location>
</feature>